<organism evidence="3 4">
    <name type="scientific">Tigriopus californicus</name>
    <name type="common">Marine copepod</name>
    <dbReference type="NCBI Taxonomy" id="6832"/>
    <lineage>
        <taxon>Eukaryota</taxon>
        <taxon>Metazoa</taxon>
        <taxon>Ecdysozoa</taxon>
        <taxon>Arthropoda</taxon>
        <taxon>Crustacea</taxon>
        <taxon>Multicrustacea</taxon>
        <taxon>Hexanauplia</taxon>
        <taxon>Copepoda</taxon>
        <taxon>Harpacticoida</taxon>
        <taxon>Harpacticidae</taxon>
        <taxon>Tigriopus</taxon>
    </lineage>
</organism>
<evidence type="ECO:0000313" key="3">
    <source>
        <dbReference type="EMBL" id="TRY70272.1"/>
    </source>
</evidence>
<dbReference type="Pfam" id="PF24681">
    <property type="entry name" value="Kelch_KLHDC2_KLHL20_DRC7"/>
    <property type="match status" value="1"/>
</dbReference>
<dbReference type="SUPFAM" id="SSF117281">
    <property type="entry name" value="Kelch motif"/>
    <property type="match status" value="2"/>
</dbReference>
<dbReference type="OMA" id="IHKHYLY"/>
<proteinExistence type="predicted"/>
<name>A0A553NXV8_TIGCA</name>
<evidence type="ECO:0000256" key="1">
    <source>
        <dbReference type="ARBA" id="ARBA00022441"/>
    </source>
</evidence>
<dbReference type="InterPro" id="IPR015915">
    <property type="entry name" value="Kelch-typ_b-propeller"/>
</dbReference>
<evidence type="ECO:0000313" key="4">
    <source>
        <dbReference type="Proteomes" id="UP000318571"/>
    </source>
</evidence>
<gene>
    <name evidence="3" type="ORF">TCAL_11372</name>
</gene>
<accession>A0A553NXV8</accession>
<dbReference type="AlphaFoldDB" id="A0A553NXV8"/>
<dbReference type="PANTHER" id="PTHR46428">
    <property type="entry name" value="KELCH DOMAIN-CONTAINING PROTEIN 10"/>
    <property type="match status" value="1"/>
</dbReference>
<dbReference type="STRING" id="6832.A0A553NXV8"/>
<dbReference type="GO" id="GO:0032874">
    <property type="term" value="P:positive regulation of stress-activated MAPK cascade"/>
    <property type="evidence" value="ECO:0007669"/>
    <property type="project" value="TreeGrafter"/>
</dbReference>
<sequence length="439" mass="49597">MAHGSSPASSAHPVPAPWCFRRWRWEEVKPGSPGADPWPKARSGHRLVFHAGQIYLFGGYNPNLTLDDPEMADDPHWAQHSPLFNELWRFNVSARRWTQLTMHGEGPRALASHTMVSYRGRLVVYGGTGSPFGLTTSNEVFAFNLDTQHWETLAVEAASPELPPALYGQACLLDGPSLFTMGGTSGFQYHIDVHRLDLEQKAWSRLTPDPNPLVSDPFLPPARYRHELCLHQKRLLVLGGGTSMEAFGFEQIPAFNLETGLWERQTTWPNRRSAQEFPEPRRCHSISHWGDGKCDRTQSLGPLGPTDIPLCFDLFADVFLCGGFDGDAIFNQLWRLHLPTMRWYHIKCPLPHPVYFHDATVTQSGQAYIFGGVTNMESNTRSDQLYRTWLTIPSLREMAWEAVNHYCPNLADESSETLMEMGVPREFVSRLFYGSDQAG</sequence>
<dbReference type="InterPro" id="IPR052125">
    <property type="entry name" value="KLHDC10"/>
</dbReference>
<keyword evidence="1" id="KW-0880">Kelch repeat</keyword>
<keyword evidence="2" id="KW-0677">Repeat</keyword>
<protein>
    <recommendedName>
        <fullName evidence="5">Kelch domain-containing protein 10</fullName>
    </recommendedName>
</protein>
<dbReference type="PANTHER" id="PTHR46428:SF1">
    <property type="entry name" value="KELCH DOMAIN-CONTAINING PROTEIN 10"/>
    <property type="match status" value="1"/>
</dbReference>
<dbReference type="EMBL" id="VCGU01000009">
    <property type="protein sequence ID" value="TRY70272.1"/>
    <property type="molecule type" value="Genomic_DNA"/>
</dbReference>
<evidence type="ECO:0008006" key="5">
    <source>
        <dbReference type="Google" id="ProtNLM"/>
    </source>
</evidence>
<dbReference type="Gene3D" id="2.120.10.80">
    <property type="entry name" value="Kelch-type beta propeller"/>
    <property type="match status" value="2"/>
</dbReference>
<evidence type="ECO:0000256" key="2">
    <source>
        <dbReference type="ARBA" id="ARBA00022737"/>
    </source>
</evidence>
<comment type="caution">
    <text evidence="3">The sequence shown here is derived from an EMBL/GenBank/DDBJ whole genome shotgun (WGS) entry which is preliminary data.</text>
</comment>
<dbReference type="Proteomes" id="UP000318571">
    <property type="component" value="Chromosome 9"/>
</dbReference>
<keyword evidence="4" id="KW-1185">Reference proteome</keyword>
<reference evidence="3 4" key="1">
    <citation type="journal article" date="2018" name="Nat. Ecol. Evol.">
        <title>Genomic signatures of mitonuclear coevolution across populations of Tigriopus californicus.</title>
        <authorList>
            <person name="Barreto F.S."/>
            <person name="Watson E.T."/>
            <person name="Lima T.G."/>
            <person name="Willett C.S."/>
            <person name="Edmands S."/>
            <person name="Li W."/>
            <person name="Burton R.S."/>
        </authorList>
    </citation>
    <scope>NUCLEOTIDE SEQUENCE [LARGE SCALE GENOMIC DNA]</scope>
    <source>
        <strain evidence="3 4">San Diego</strain>
    </source>
</reference>